<organism evidence="2 3">
    <name type="scientific">Tetraparma gracilis</name>
    <dbReference type="NCBI Taxonomy" id="2962635"/>
    <lineage>
        <taxon>Eukaryota</taxon>
        <taxon>Sar</taxon>
        <taxon>Stramenopiles</taxon>
        <taxon>Ochrophyta</taxon>
        <taxon>Bolidophyceae</taxon>
        <taxon>Parmales</taxon>
        <taxon>Triparmaceae</taxon>
        <taxon>Tetraparma</taxon>
    </lineage>
</organism>
<proteinExistence type="predicted"/>
<protein>
    <submittedName>
        <fullName evidence="2">Uncharacterized protein</fullName>
    </submittedName>
</protein>
<sequence>MFAAIYQKDFDSMVADSYNRRTNTTRRLLEKENRLTMERNRQTMKQQKSYMHHPDKTSPKPQSHFSHSFRDRQKHRELRPATGPANGHVSSRTYVPRVVFKGGGRLNRTATSALNQESRVVDMLDPRPSTASIVDGPGICGRLKQVLYTAPLQNGGLRQRCKNKEIQPPIRFAAQTEAERVTDSITMNSVTDTGPWEQSVGNGIVWRPVTPEKWVGGKFSRVTTPADNNRHQLNRSPLQASPIATEPWTKVTGGMRTREKDLEKFGDFSSVVCSDEYIPHPAPYKSVQRWENPAWPQNSKEFLHNSLKGAKIQADGTVVMAEDLDGGRVSPIEYE</sequence>
<comment type="caution">
    <text evidence="2">The sequence shown here is derived from an EMBL/GenBank/DDBJ whole genome shotgun (WGS) entry which is preliminary data.</text>
</comment>
<feature type="region of interest" description="Disordered" evidence="1">
    <location>
        <begin position="43"/>
        <end position="90"/>
    </location>
</feature>
<evidence type="ECO:0000313" key="3">
    <source>
        <dbReference type="Proteomes" id="UP001165060"/>
    </source>
</evidence>
<accession>A0ABQ6M7I5</accession>
<gene>
    <name evidence="2" type="ORF">TeGR_g11627</name>
</gene>
<dbReference type="Proteomes" id="UP001165060">
    <property type="component" value="Unassembled WGS sequence"/>
</dbReference>
<evidence type="ECO:0000256" key="1">
    <source>
        <dbReference type="SAM" id="MobiDB-lite"/>
    </source>
</evidence>
<keyword evidence="3" id="KW-1185">Reference proteome</keyword>
<dbReference type="EMBL" id="BRYB01005159">
    <property type="protein sequence ID" value="GMI21089.1"/>
    <property type="molecule type" value="Genomic_DNA"/>
</dbReference>
<evidence type="ECO:0000313" key="2">
    <source>
        <dbReference type="EMBL" id="GMI21089.1"/>
    </source>
</evidence>
<reference evidence="2 3" key="1">
    <citation type="journal article" date="2023" name="Commun. Biol.">
        <title>Genome analysis of Parmales, the sister group of diatoms, reveals the evolutionary specialization of diatoms from phago-mixotrophs to photoautotrophs.</title>
        <authorList>
            <person name="Ban H."/>
            <person name="Sato S."/>
            <person name="Yoshikawa S."/>
            <person name="Yamada K."/>
            <person name="Nakamura Y."/>
            <person name="Ichinomiya M."/>
            <person name="Sato N."/>
            <person name="Blanc-Mathieu R."/>
            <person name="Endo H."/>
            <person name="Kuwata A."/>
            <person name="Ogata H."/>
        </authorList>
    </citation>
    <scope>NUCLEOTIDE SEQUENCE [LARGE SCALE GENOMIC DNA]</scope>
</reference>
<name>A0ABQ6M7I5_9STRA</name>